<keyword evidence="4" id="KW-1185">Reference proteome</keyword>
<name>A0ABW4MG85_9SPHN</name>
<dbReference type="Proteomes" id="UP001597215">
    <property type="component" value="Unassembled WGS sequence"/>
</dbReference>
<reference evidence="4" key="1">
    <citation type="journal article" date="2019" name="Int. J. Syst. Evol. Microbiol.">
        <title>The Global Catalogue of Microorganisms (GCM) 10K type strain sequencing project: providing services to taxonomists for standard genome sequencing and annotation.</title>
        <authorList>
            <consortium name="The Broad Institute Genomics Platform"/>
            <consortium name="The Broad Institute Genome Sequencing Center for Infectious Disease"/>
            <person name="Wu L."/>
            <person name="Ma J."/>
        </authorList>
    </citation>
    <scope>NUCLEOTIDE SEQUENCE [LARGE SCALE GENOMIC DNA]</scope>
    <source>
        <strain evidence="4">CGMCC 1.12449</strain>
    </source>
</reference>
<dbReference type="Pfam" id="PF00857">
    <property type="entry name" value="Isochorismatase"/>
    <property type="match status" value="1"/>
</dbReference>
<dbReference type="EMBL" id="JBHUEL010000011">
    <property type="protein sequence ID" value="MFD1767960.1"/>
    <property type="molecule type" value="Genomic_DNA"/>
</dbReference>
<organism evidence="3 4">
    <name type="scientific">Sphingorhabdus buctiana</name>
    <dbReference type="NCBI Taxonomy" id="1508805"/>
    <lineage>
        <taxon>Bacteria</taxon>
        <taxon>Pseudomonadati</taxon>
        <taxon>Pseudomonadota</taxon>
        <taxon>Alphaproteobacteria</taxon>
        <taxon>Sphingomonadales</taxon>
        <taxon>Sphingomonadaceae</taxon>
        <taxon>Sphingorhabdus</taxon>
    </lineage>
</organism>
<evidence type="ECO:0000256" key="1">
    <source>
        <dbReference type="ARBA" id="ARBA00022801"/>
    </source>
</evidence>
<proteinExistence type="predicted"/>
<evidence type="ECO:0000313" key="3">
    <source>
        <dbReference type="EMBL" id="MFD1767960.1"/>
    </source>
</evidence>
<dbReference type="Gene3D" id="3.40.50.850">
    <property type="entry name" value="Isochorismatase-like"/>
    <property type="match status" value="1"/>
</dbReference>
<dbReference type="SUPFAM" id="SSF52499">
    <property type="entry name" value="Isochorismatase-like hydrolases"/>
    <property type="match status" value="1"/>
</dbReference>
<dbReference type="InterPro" id="IPR000868">
    <property type="entry name" value="Isochorismatase-like_dom"/>
</dbReference>
<feature type="domain" description="Isochorismatase-like" evidence="2">
    <location>
        <begin position="27"/>
        <end position="199"/>
    </location>
</feature>
<evidence type="ECO:0000259" key="2">
    <source>
        <dbReference type="Pfam" id="PF00857"/>
    </source>
</evidence>
<dbReference type="PANTHER" id="PTHR43540">
    <property type="entry name" value="PEROXYUREIDOACRYLATE/UREIDOACRYLATE AMIDOHYDROLASE-RELATED"/>
    <property type="match status" value="1"/>
</dbReference>
<sequence>MPTGDDDLSTNYSGAFDGHLAFGNKPALLIVDFVMAYLDQGSPLYAGAEKALASNERLLAAARASGIPVIFTNVVYQPGGADGGLFYKKIPALRVFDSGSPLGEFPPSLAPKQGETIISKQFASAFFGTALCAELRAKDIDTLLITGMSTSGCVRATALDALQNGFAPFVVRDGCGDRHPAPHEANLFDLRSKYAEVISEVDALRFMNQSANGI</sequence>
<dbReference type="InterPro" id="IPR036380">
    <property type="entry name" value="Isochorismatase-like_sf"/>
</dbReference>
<evidence type="ECO:0000313" key="4">
    <source>
        <dbReference type="Proteomes" id="UP001597215"/>
    </source>
</evidence>
<keyword evidence="1" id="KW-0378">Hydrolase</keyword>
<dbReference type="InterPro" id="IPR050272">
    <property type="entry name" value="Isochorismatase-like_hydrls"/>
</dbReference>
<dbReference type="RefSeq" id="WP_374614328.1">
    <property type="nucleotide sequence ID" value="NZ_JBHUEL010000011.1"/>
</dbReference>
<accession>A0ABW4MG85</accession>
<dbReference type="CDD" id="cd01015">
    <property type="entry name" value="CSHase"/>
    <property type="match status" value="1"/>
</dbReference>
<dbReference type="PANTHER" id="PTHR43540:SF1">
    <property type="entry name" value="ISOCHORISMATASE HYDROLASE"/>
    <property type="match status" value="1"/>
</dbReference>
<comment type="caution">
    <text evidence="3">The sequence shown here is derived from an EMBL/GenBank/DDBJ whole genome shotgun (WGS) entry which is preliminary data.</text>
</comment>
<gene>
    <name evidence="3" type="ORF">ACFSAG_14015</name>
</gene>
<protein>
    <submittedName>
        <fullName evidence="3">N-carbamoylsarcosine amidohydrolase</fullName>
    </submittedName>
</protein>